<keyword evidence="12 19" id="KW-0472">Membrane</keyword>
<keyword evidence="13 18" id="KW-0511">Multifunctional enzyme</keyword>
<evidence type="ECO:0000256" key="10">
    <source>
        <dbReference type="ARBA" id="ARBA00022801"/>
    </source>
</evidence>
<sequence>MLEQLSALPHSALASIGLLFGLLVGSFLNVVIYRLPNMMKYQWTVQSREWLELPPDDAIEPATLSKPASHCGHCKTPIKPWQNIPLISYLLLRGKCAQCGVSISLRYPLVELLTGLLSAAVVYHFGWSVQAAFGVLLTWILVALSFIDFDHKLLPDDIVLPSLWLGLGLSLWPVFSQTSDAVIGAIAGYLCFWIVFQVFLRLTGKEGMGFGDFKLMAMLGAWLGWQYLPQIILISALLGSIFGVMIMIAKKENGELAIPFGPYIAIAGWIALLWGDQLNNLYLRISGLS</sequence>
<evidence type="ECO:0000256" key="11">
    <source>
        <dbReference type="ARBA" id="ARBA00022989"/>
    </source>
</evidence>
<feature type="transmembrane region" description="Helical" evidence="19">
    <location>
        <begin position="12"/>
        <end position="33"/>
    </location>
</feature>
<keyword evidence="10 18" id="KW-0378">Hydrolase</keyword>
<evidence type="ECO:0000256" key="1">
    <source>
        <dbReference type="ARBA" id="ARBA00004429"/>
    </source>
</evidence>
<comment type="similarity">
    <text evidence="2 17">Belongs to the peptidase A24 family.</text>
</comment>
<evidence type="ECO:0000256" key="18">
    <source>
        <dbReference type="RuleBase" id="RU003794"/>
    </source>
</evidence>
<dbReference type="GO" id="GO:0005886">
    <property type="term" value="C:plasma membrane"/>
    <property type="evidence" value="ECO:0007669"/>
    <property type="project" value="UniProtKB-SubCell"/>
</dbReference>
<dbReference type="Pfam" id="PF01478">
    <property type="entry name" value="Peptidase_A24"/>
    <property type="match status" value="1"/>
</dbReference>
<feature type="transmembrane region" description="Helical" evidence="19">
    <location>
        <begin position="256"/>
        <end position="274"/>
    </location>
</feature>
<feature type="domain" description="Prepilin type IV endopeptidase peptidase" evidence="20">
    <location>
        <begin position="136"/>
        <end position="244"/>
    </location>
</feature>
<dbReference type="GO" id="GO:0032259">
    <property type="term" value="P:methylation"/>
    <property type="evidence" value="ECO:0007669"/>
    <property type="project" value="UniProtKB-KW"/>
</dbReference>
<keyword evidence="23" id="KW-1185">Reference proteome</keyword>
<comment type="function">
    <text evidence="18">Plays an essential role in type IV pili and type II pseudopili formation by proteolytically removing the leader sequence from substrate proteins and subsequently monomethylating the alpha-amino group of the newly exposed N-terminal phenylalanine.</text>
</comment>
<comment type="caution">
    <text evidence="22">The sequence shown here is derived from an EMBL/GenBank/DDBJ whole genome shotgun (WGS) entry which is preliminary data.</text>
</comment>
<dbReference type="Proteomes" id="UP000253083">
    <property type="component" value="Unassembled WGS sequence"/>
</dbReference>
<feature type="transmembrane region" description="Helical" evidence="19">
    <location>
        <begin position="158"/>
        <end position="175"/>
    </location>
</feature>
<dbReference type="EC" id="3.4.23.43" evidence="15 18"/>
<evidence type="ECO:0000256" key="3">
    <source>
        <dbReference type="ARBA" id="ARBA00022475"/>
    </source>
</evidence>
<protein>
    <recommendedName>
        <fullName evidence="16 18">Prepilin leader peptidase/N-methyltransferase</fullName>
        <ecNumber evidence="18">2.1.1.-</ecNumber>
        <ecNumber evidence="15 18">3.4.23.43</ecNumber>
    </recommendedName>
</protein>
<evidence type="ECO:0000256" key="8">
    <source>
        <dbReference type="ARBA" id="ARBA00022691"/>
    </source>
</evidence>
<comment type="subcellular location">
    <subcellularLocation>
        <location evidence="1">Cell inner membrane</location>
        <topology evidence="1">Multi-pass membrane protein</topology>
    </subcellularLocation>
    <subcellularLocation>
        <location evidence="18">Cell membrane</location>
        <topology evidence="18">Multi-pass membrane protein</topology>
    </subcellularLocation>
</comment>
<accession>A0A395JIB8</accession>
<keyword evidence="11 19" id="KW-1133">Transmembrane helix</keyword>
<dbReference type="GO" id="GO:0004190">
    <property type="term" value="F:aspartic-type endopeptidase activity"/>
    <property type="evidence" value="ECO:0007669"/>
    <property type="project" value="UniProtKB-EC"/>
</dbReference>
<dbReference type="RefSeq" id="WP_113954867.1">
    <property type="nucleotide sequence ID" value="NZ_QNRT01000003.1"/>
</dbReference>
<feature type="transmembrane region" description="Helical" evidence="19">
    <location>
        <begin position="131"/>
        <end position="149"/>
    </location>
</feature>
<dbReference type="InterPro" id="IPR014032">
    <property type="entry name" value="Peptidase_A24A_bac"/>
</dbReference>
<evidence type="ECO:0000259" key="20">
    <source>
        <dbReference type="Pfam" id="PF01478"/>
    </source>
</evidence>
<evidence type="ECO:0000256" key="9">
    <source>
        <dbReference type="ARBA" id="ARBA00022692"/>
    </source>
</evidence>
<evidence type="ECO:0000256" key="4">
    <source>
        <dbReference type="ARBA" id="ARBA00022519"/>
    </source>
</evidence>
<evidence type="ECO:0000259" key="21">
    <source>
        <dbReference type="Pfam" id="PF06750"/>
    </source>
</evidence>
<feature type="transmembrane region" description="Helical" evidence="19">
    <location>
        <begin position="181"/>
        <end position="200"/>
    </location>
</feature>
<evidence type="ECO:0000256" key="13">
    <source>
        <dbReference type="ARBA" id="ARBA00023268"/>
    </source>
</evidence>
<dbReference type="PANTHER" id="PTHR30487:SF0">
    <property type="entry name" value="PREPILIN LEADER PEPTIDASE_N-METHYLTRANSFERASE-RELATED"/>
    <property type="match status" value="1"/>
</dbReference>
<dbReference type="PRINTS" id="PR00864">
    <property type="entry name" value="PREPILNPTASE"/>
</dbReference>
<evidence type="ECO:0000256" key="12">
    <source>
        <dbReference type="ARBA" id="ARBA00023136"/>
    </source>
</evidence>
<dbReference type="InParanoid" id="A0A395JIB8"/>
<dbReference type="OrthoDB" id="9789291at2"/>
<keyword evidence="7 18" id="KW-0808">Transferase</keyword>
<dbReference type="EC" id="2.1.1.-" evidence="18"/>
<evidence type="ECO:0000313" key="22">
    <source>
        <dbReference type="EMBL" id="RBP49880.1"/>
    </source>
</evidence>
<evidence type="ECO:0000256" key="17">
    <source>
        <dbReference type="RuleBase" id="RU003793"/>
    </source>
</evidence>
<dbReference type="AlphaFoldDB" id="A0A395JIB8"/>
<dbReference type="FunFam" id="1.20.120.1220:FF:000001">
    <property type="entry name" value="Type 4 prepilin-like proteins leader peptide-processing enzyme"/>
    <property type="match status" value="1"/>
</dbReference>
<keyword evidence="4" id="KW-0997">Cell inner membrane</keyword>
<dbReference type="FunCoup" id="A0A395JIB8">
    <property type="interactions" value="301"/>
</dbReference>
<keyword evidence="3" id="KW-1003">Cell membrane</keyword>
<keyword evidence="5 18" id="KW-0489">Methyltransferase</keyword>
<evidence type="ECO:0000256" key="7">
    <source>
        <dbReference type="ARBA" id="ARBA00022679"/>
    </source>
</evidence>
<comment type="catalytic activity">
    <reaction evidence="14 18">
        <text>Typically cleaves a -Gly-|-Phe- bond to release an N-terminal, basic peptide of 5-8 residues from type IV prepilin, and then N-methylates the new N-terminal amino group, the methyl donor being S-adenosyl-L-methionine.</text>
        <dbReference type="EC" id="3.4.23.43"/>
    </reaction>
</comment>
<evidence type="ECO:0000256" key="5">
    <source>
        <dbReference type="ARBA" id="ARBA00022603"/>
    </source>
</evidence>
<dbReference type="EMBL" id="QNRT01000003">
    <property type="protein sequence ID" value="RBP49880.1"/>
    <property type="molecule type" value="Genomic_DNA"/>
</dbReference>
<evidence type="ECO:0000256" key="14">
    <source>
        <dbReference type="ARBA" id="ARBA00050401"/>
    </source>
</evidence>
<keyword evidence="8" id="KW-0949">S-adenosyl-L-methionine</keyword>
<evidence type="ECO:0000256" key="6">
    <source>
        <dbReference type="ARBA" id="ARBA00022670"/>
    </source>
</evidence>
<evidence type="ECO:0000256" key="19">
    <source>
        <dbReference type="SAM" id="Phobius"/>
    </source>
</evidence>
<organism evidence="22 23">
    <name type="scientific">Arenicella xantha</name>
    <dbReference type="NCBI Taxonomy" id="644221"/>
    <lineage>
        <taxon>Bacteria</taxon>
        <taxon>Pseudomonadati</taxon>
        <taxon>Pseudomonadota</taxon>
        <taxon>Gammaproteobacteria</taxon>
        <taxon>Arenicellales</taxon>
        <taxon>Arenicellaceae</taxon>
        <taxon>Arenicella</taxon>
    </lineage>
</organism>
<evidence type="ECO:0000313" key="23">
    <source>
        <dbReference type="Proteomes" id="UP000253083"/>
    </source>
</evidence>
<dbReference type="InterPro" id="IPR010627">
    <property type="entry name" value="Prepilin_pept_A24_N"/>
</dbReference>
<evidence type="ECO:0000256" key="15">
    <source>
        <dbReference type="ARBA" id="ARBA00067082"/>
    </source>
</evidence>
<reference evidence="22 23" key="1">
    <citation type="submission" date="2018-06" db="EMBL/GenBank/DDBJ databases">
        <title>Genomic Encyclopedia of Type Strains, Phase IV (KMG-IV): sequencing the most valuable type-strain genomes for metagenomic binning, comparative biology and taxonomic classification.</title>
        <authorList>
            <person name="Goeker M."/>
        </authorList>
    </citation>
    <scope>NUCLEOTIDE SEQUENCE [LARGE SCALE GENOMIC DNA]</scope>
    <source>
        <strain evidence="22 23">DSM 24032</strain>
    </source>
</reference>
<dbReference type="Pfam" id="PF06750">
    <property type="entry name" value="A24_N_bact"/>
    <property type="match status" value="1"/>
</dbReference>
<feature type="domain" description="Prepilin peptidase A24 N-terminal" evidence="21">
    <location>
        <begin position="19"/>
        <end position="125"/>
    </location>
</feature>
<evidence type="ECO:0000256" key="2">
    <source>
        <dbReference type="ARBA" id="ARBA00005801"/>
    </source>
</evidence>
<feature type="transmembrane region" description="Helical" evidence="19">
    <location>
        <begin position="231"/>
        <end position="249"/>
    </location>
</feature>
<evidence type="ECO:0000256" key="16">
    <source>
        <dbReference type="ARBA" id="ARBA00071870"/>
    </source>
</evidence>
<dbReference type="InterPro" id="IPR000045">
    <property type="entry name" value="Prepilin_IV_endopep_pep"/>
</dbReference>
<proteinExistence type="inferred from homology"/>
<name>A0A395JIB8_9GAMM</name>
<dbReference type="PANTHER" id="PTHR30487">
    <property type="entry name" value="TYPE 4 PREPILIN-LIKE PROTEINS LEADER PEPTIDE-PROCESSING ENZYME"/>
    <property type="match status" value="1"/>
</dbReference>
<keyword evidence="9 18" id="KW-0812">Transmembrane</keyword>
<dbReference type="Gene3D" id="1.20.120.1220">
    <property type="match status" value="1"/>
</dbReference>
<dbReference type="GO" id="GO:0006465">
    <property type="term" value="P:signal peptide processing"/>
    <property type="evidence" value="ECO:0007669"/>
    <property type="project" value="TreeGrafter"/>
</dbReference>
<gene>
    <name evidence="22" type="ORF">DFR28_103312</name>
</gene>
<keyword evidence="6 18" id="KW-0645">Protease</keyword>
<dbReference type="InterPro" id="IPR050882">
    <property type="entry name" value="Prepilin_peptidase/N-MTase"/>
</dbReference>
<dbReference type="GO" id="GO:0008168">
    <property type="term" value="F:methyltransferase activity"/>
    <property type="evidence" value="ECO:0007669"/>
    <property type="project" value="UniProtKB-KW"/>
</dbReference>